<gene>
    <name evidence="2" type="ORF">NQ315_016737</name>
</gene>
<evidence type="ECO:0000259" key="1">
    <source>
        <dbReference type="Pfam" id="PF21738"/>
    </source>
</evidence>
<comment type="caution">
    <text evidence="2">The sequence shown here is derived from an EMBL/GenBank/DDBJ whole genome shotgun (WGS) entry which is preliminary data.</text>
</comment>
<dbReference type="PANTHER" id="PTHR36159">
    <property type="entry name" value="PROTEIN CBG23766"/>
    <property type="match status" value="1"/>
</dbReference>
<dbReference type="PANTHER" id="PTHR36159:SF1">
    <property type="entry name" value="RETROVIRUS-RELATED POL POLYPROTEIN FROM TRANSPOSON 412-LIKE PROTEIN"/>
    <property type="match status" value="1"/>
</dbReference>
<proteinExistence type="predicted"/>
<dbReference type="Proteomes" id="UP001159042">
    <property type="component" value="Unassembled WGS sequence"/>
</dbReference>
<accession>A0AAV8VDH0</accession>
<feature type="domain" description="Double jelly roll-like" evidence="1">
    <location>
        <begin position="69"/>
        <end position="189"/>
    </location>
</feature>
<name>A0AAV8VDH0_9CUCU</name>
<dbReference type="AlphaFoldDB" id="A0AAV8VDH0"/>
<evidence type="ECO:0000313" key="2">
    <source>
        <dbReference type="EMBL" id="KAJ8912050.1"/>
    </source>
</evidence>
<reference evidence="2 3" key="1">
    <citation type="journal article" date="2023" name="Insect Mol. Biol.">
        <title>Genome sequencing provides insights into the evolution of gene families encoding plant cell wall-degrading enzymes in longhorned beetles.</title>
        <authorList>
            <person name="Shin N.R."/>
            <person name="Okamura Y."/>
            <person name="Kirsch R."/>
            <person name="Pauchet Y."/>
        </authorList>
    </citation>
    <scope>NUCLEOTIDE SEQUENCE [LARGE SCALE GENOMIC DNA]</scope>
    <source>
        <strain evidence="2">EAD_L_NR</strain>
    </source>
</reference>
<dbReference type="InterPro" id="IPR049512">
    <property type="entry name" value="DJR-like_dom"/>
</dbReference>
<keyword evidence="3" id="KW-1185">Reference proteome</keyword>
<dbReference type="EMBL" id="JANEYG010000149">
    <property type="protein sequence ID" value="KAJ8912050.1"/>
    <property type="molecule type" value="Genomic_DNA"/>
</dbReference>
<protein>
    <recommendedName>
        <fullName evidence="1">Double jelly roll-like domain-containing protein</fullName>
    </recommendedName>
</protein>
<organism evidence="2 3">
    <name type="scientific">Exocentrus adspersus</name>
    <dbReference type="NCBI Taxonomy" id="1586481"/>
    <lineage>
        <taxon>Eukaryota</taxon>
        <taxon>Metazoa</taxon>
        <taxon>Ecdysozoa</taxon>
        <taxon>Arthropoda</taxon>
        <taxon>Hexapoda</taxon>
        <taxon>Insecta</taxon>
        <taxon>Pterygota</taxon>
        <taxon>Neoptera</taxon>
        <taxon>Endopterygota</taxon>
        <taxon>Coleoptera</taxon>
        <taxon>Polyphaga</taxon>
        <taxon>Cucujiformia</taxon>
        <taxon>Chrysomeloidea</taxon>
        <taxon>Cerambycidae</taxon>
        <taxon>Lamiinae</taxon>
        <taxon>Acanthocinini</taxon>
        <taxon>Exocentrus</taxon>
    </lineage>
</organism>
<sequence>MGLLLQLVDGVALLPPDGFVDYSPLSEHSASLSLDDRLQSIHSWWNAVGPRTPLKSSRSDEREHEYPSELRYELNAVFVDSVRNVGLTSTLKSYLSYNEDESVALENAGWYPRSTRVLDIANDKFSVCIPLKMLMGFFEDNKKIILNMKQELVLIRCSNDIDAVIAVDDSENPKIHIERIYWRMPHITVAIP</sequence>
<evidence type="ECO:0000313" key="3">
    <source>
        <dbReference type="Proteomes" id="UP001159042"/>
    </source>
</evidence>
<dbReference type="Pfam" id="PF21738">
    <property type="entry name" value="DJR-like_dom"/>
    <property type="match status" value="1"/>
</dbReference>